<sequence>MNNDLYLWANPGASLGGTPGRMGESSWFLDPNVAGDAVGVDVQDEAAAIDQPLEQELQSMVDRFVSRIEKENWEDSGYYVSDVYACESVSRAAGLAKKLAERARDFRRGFIGIALHGNHVHSIHSCAYSNKCCRCSFKDFPEAKEDIRRLLRKPPPIETFKRSDWENITKYFCTKGRRATFFKINGVVQRLPLEITNISDIILSGQVEGRPYASLEDCNDPLDSNAERKRGIAPKGDGSTGSRKRRGVSNTGGPGGIRGVPGVILSIIERYAVCPLSEIVYTREYLENQIATKRLDDRDVKNAIDCHAGIINTWTREDFVKFYTNPETVKIWSARSLDLVDLYYLSYEESQQVILQLLQYQCGDNYPQFVRDLLNVVDMKIPKCNCFLIVSPPSAGKNFLIDAVKDYFLNVGQMQNPNKYNTFAYQDCHNRRLLIWNEPNYEPRETENLKMLFGGDNLSANVKCKPQANVKRTPVICMSNVTPRFANHDAFVDRVIKYYWNSAPFLKHVNKKPRPDAVMDLLYSINGE</sequence>
<dbReference type="GO" id="GO:0019079">
    <property type="term" value="P:viral genome replication"/>
    <property type="evidence" value="ECO:0007669"/>
    <property type="project" value="InterPro"/>
</dbReference>
<name>A0A6C0PVE0_9VIRU</name>
<evidence type="ECO:0000256" key="3">
    <source>
        <dbReference type="ARBA" id="ARBA00022705"/>
    </source>
</evidence>
<evidence type="ECO:0000256" key="5">
    <source>
        <dbReference type="ARBA" id="ARBA00022840"/>
    </source>
</evidence>
<evidence type="ECO:0000256" key="1">
    <source>
        <dbReference type="ARBA" id="ARBA00004147"/>
    </source>
</evidence>
<dbReference type="Proteomes" id="UP001162225">
    <property type="component" value="Segment"/>
</dbReference>
<dbReference type="InterPro" id="IPR027417">
    <property type="entry name" value="P-loop_NTPase"/>
</dbReference>
<evidence type="ECO:0000256" key="6">
    <source>
        <dbReference type="SAM" id="MobiDB-lite"/>
    </source>
</evidence>
<feature type="region of interest" description="Disordered" evidence="6">
    <location>
        <begin position="222"/>
        <end position="254"/>
    </location>
</feature>
<evidence type="ECO:0000313" key="8">
    <source>
        <dbReference type="EMBL" id="QHY93492.1"/>
    </source>
</evidence>
<dbReference type="Gene3D" id="3.40.50.300">
    <property type="entry name" value="P-loop containing nucleotide triphosphate hydrolases"/>
    <property type="match status" value="1"/>
</dbReference>
<keyword evidence="2" id="KW-1048">Host nucleus</keyword>
<dbReference type="InterPro" id="IPR014015">
    <property type="entry name" value="Helicase_SF3_DNA-vir"/>
</dbReference>
<dbReference type="EMBL" id="MN099038">
    <property type="protein sequence ID" value="QHY93492.1"/>
    <property type="molecule type" value="Genomic_DNA"/>
</dbReference>
<dbReference type="KEGG" id="vg:80541431"/>
<evidence type="ECO:0000256" key="4">
    <source>
        <dbReference type="ARBA" id="ARBA00022741"/>
    </source>
</evidence>
<protein>
    <submittedName>
        <fullName evidence="8">Non-structural protein</fullName>
    </submittedName>
</protein>
<evidence type="ECO:0000256" key="2">
    <source>
        <dbReference type="ARBA" id="ARBA00022562"/>
    </source>
</evidence>
<comment type="subcellular location">
    <subcellularLocation>
        <location evidence="1">Host nucleus</location>
    </subcellularLocation>
</comment>
<feature type="domain" description="SF3 helicase" evidence="7">
    <location>
        <begin position="349"/>
        <end position="518"/>
    </location>
</feature>
<dbReference type="GO" id="GO:0006260">
    <property type="term" value="P:DNA replication"/>
    <property type="evidence" value="ECO:0007669"/>
    <property type="project" value="UniProtKB-KW"/>
</dbReference>
<proteinExistence type="predicted"/>
<evidence type="ECO:0000259" key="7">
    <source>
        <dbReference type="PROSITE" id="PS51206"/>
    </source>
</evidence>
<dbReference type="InterPro" id="IPR001257">
    <property type="entry name" value="Parvovirus_NS1_helicase"/>
</dbReference>
<dbReference type="GO" id="GO:0042025">
    <property type="term" value="C:host cell nucleus"/>
    <property type="evidence" value="ECO:0007669"/>
    <property type="project" value="UniProtKB-SubCell"/>
</dbReference>
<evidence type="ECO:0000313" key="9">
    <source>
        <dbReference type="Proteomes" id="UP001162225"/>
    </source>
</evidence>
<reference evidence="8 9" key="1">
    <citation type="journal article" date="2020" name="Viruses">
        <title>Viral Metagenomic Profiling of Croatian Bat Population Reveals Sample and Habitat Dependent Diversity.</title>
        <authorList>
            <person name="Simic I."/>
            <person name="Zorec T.M."/>
            <person name="Lojkic I."/>
            <person name="Kresic N."/>
            <person name="Poljak M."/>
            <person name="Cliquet F."/>
            <person name="Picard-Meyer E."/>
            <person name="Wasniewski M."/>
            <person name="Zrncic V."/>
            <person name="Cukusic A."/>
            <person name="Bedekovic T."/>
        </authorList>
    </citation>
    <scope>NUCLEOTIDE SEQUENCE [LARGE SCALE GENOMIC DNA]</scope>
    <source>
        <strain evidence="8 9">17_S17</strain>
    </source>
</reference>
<accession>A0A6C0PVE0</accession>
<keyword evidence="5" id="KW-0067">ATP-binding</keyword>
<keyword evidence="9" id="KW-1185">Reference proteome</keyword>
<dbReference type="GeneID" id="80541431"/>
<dbReference type="Pfam" id="PF01057">
    <property type="entry name" value="Parvo_NS1"/>
    <property type="match status" value="1"/>
</dbReference>
<dbReference type="SUPFAM" id="SSF52540">
    <property type="entry name" value="P-loop containing nucleoside triphosphate hydrolases"/>
    <property type="match status" value="1"/>
</dbReference>
<keyword evidence="3" id="KW-0235">DNA replication</keyword>
<organism evidence="8 9">
    <name type="scientific">Ambidensovirus_Croatia_17_S17</name>
    <dbReference type="NCBI Taxonomy" id="3070156"/>
    <lineage>
        <taxon>Viruses</taxon>
        <taxon>Monodnaviria</taxon>
        <taxon>Shotokuvirae</taxon>
        <taxon>Cossaviricota</taxon>
        <taxon>Quintoviricetes</taxon>
        <taxon>Piccovirales</taxon>
        <taxon>Parvoviridae</taxon>
        <taxon>Densovirinae</taxon>
        <taxon>Blattambidensovirus</taxon>
        <taxon>Blattambidensovirus incertum3</taxon>
    </lineage>
</organism>
<dbReference type="RefSeq" id="YP_010802657.1">
    <property type="nucleotide sequence ID" value="NC_077029.1"/>
</dbReference>
<dbReference type="PROSITE" id="PS51206">
    <property type="entry name" value="SF3_HELICASE_1"/>
    <property type="match status" value="1"/>
</dbReference>
<keyword evidence="4" id="KW-0547">Nucleotide-binding</keyword>
<dbReference type="GO" id="GO:0005524">
    <property type="term" value="F:ATP binding"/>
    <property type="evidence" value="ECO:0007669"/>
    <property type="project" value="UniProtKB-KW"/>
</dbReference>